<dbReference type="EMBL" id="QTUA01000001">
    <property type="protein sequence ID" value="REF31456.1"/>
    <property type="molecule type" value="Genomic_DNA"/>
</dbReference>
<keyword evidence="2" id="KW-1133">Transmembrane helix</keyword>
<evidence type="ECO:0000313" key="3">
    <source>
        <dbReference type="EMBL" id="REF31456.1"/>
    </source>
</evidence>
<reference evidence="3 4" key="1">
    <citation type="submission" date="2018-08" db="EMBL/GenBank/DDBJ databases">
        <title>Sequencing the genomes of 1000 actinobacteria strains.</title>
        <authorList>
            <person name="Klenk H.-P."/>
        </authorList>
    </citation>
    <scope>NUCLEOTIDE SEQUENCE [LARGE SCALE GENOMIC DNA]</scope>
    <source>
        <strain evidence="3 4">DSM 22967</strain>
    </source>
</reference>
<evidence type="ECO:0000256" key="1">
    <source>
        <dbReference type="SAM" id="MobiDB-lite"/>
    </source>
</evidence>
<dbReference type="Proteomes" id="UP000256253">
    <property type="component" value="Unassembled WGS sequence"/>
</dbReference>
<accession>A0A3D9UQC0</accession>
<feature type="compositionally biased region" description="Basic and acidic residues" evidence="1">
    <location>
        <begin position="49"/>
        <end position="80"/>
    </location>
</feature>
<protein>
    <submittedName>
        <fullName evidence="3">DUF3043 family protein</fullName>
    </submittedName>
</protein>
<keyword evidence="2" id="KW-0472">Membrane</keyword>
<dbReference type="AlphaFoldDB" id="A0A3D9UQC0"/>
<keyword evidence="4" id="KW-1185">Reference proteome</keyword>
<comment type="caution">
    <text evidence="3">The sequence shown here is derived from an EMBL/GenBank/DDBJ whole genome shotgun (WGS) entry which is preliminary data.</text>
</comment>
<dbReference type="InterPro" id="IPR021403">
    <property type="entry name" value="DUF3043"/>
</dbReference>
<evidence type="ECO:0000313" key="4">
    <source>
        <dbReference type="Proteomes" id="UP000256253"/>
    </source>
</evidence>
<gene>
    <name evidence="3" type="ORF">DFJ65_2523</name>
</gene>
<feature type="region of interest" description="Disordered" evidence="1">
    <location>
        <begin position="1"/>
        <end position="80"/>
    </location>
</feature>
<name>A0A3D9UQC0_9MICO</name>
<feature type="transmembrane region" description="Helical" evidence="2">
    <location>
        <begin position="127"/>
        <end position="148"/>
    </location>
</feature>
<dbReference type="RefSeq" id="WP_115923285.1">
    <property type="nucleotide sequence ID" value="NZ_CBDRMH010000001.1"/>
</dbReference>
<dbReference type="OrthoDB" id="5194448at2"/>
<feature type="transmembrane region" description="Helical" evidence="2">
    <location>
        <begin position="101"/>
        <end position="121"/>
    </location>
</feature>
<proteinExistence type="predicted"/>
<keyword evidence="2" id="KW-0812">Transmembrane</keyword>
<evidence type="ECO:0000256" key="2">
    <source>
        <dbReference type="SAM" id="Phobius"/>
    </source>
</evidence>
<dbReference type="Pfam" id="PF11241">
    <property type="entry name" value="DUF3043"/>
    <property type="match status" value="1"/>
</dbReference>
<organism evidence="3 4">
    <name type="scientific">Calidifontibacter indicus</name>
    <dbReference type="NCBI Taxonomy" id="419650"/>
    <lineage>
        <taxon>Bacteria</taxon>
        <taxon>Bacillati</taxon>
        <taxon>Actinomycetota</taxon>
        <taxon>Actinomycetes</taxon>
        <taxon>Micrococcales</taxon>
        <taxon>Dermacoccaceae</taxon>
        <taxon>Calidifontibacter</taxon>
    </lineage>
</organism>
<sequence>MFGRNKDSQETPVVVEETTTDSGVPGKKGRPTPKRRDQEAARRRPLVPADREAAKKQAKQESRIGRAKAREAFARGEESALPARDRGPVKRFIRDTVDSRWNIGEILLPLMLIVLVMTVVPNRSFQVLALLLVWLVIVIGVVDCVLLWRRLKKQINERFHTDPPKGSKSYAIMRAFQMRLSRMPRPQVKRGEQPR</sequence>